<protein>
    <submittedName>
        <fullName evidence="1">Uncharacterized protein</fullName>
    </submittedName>
</protein>
<sequence length="59" mass="6735">MTHRSCPTVSYALRIAKSRHSAAVMRLACRRCNVIFAMITRGEFFRELPIRTLQEVPAA</sequence>
<dbReference type="HOGENOM" id="CLU_2952629_0_0_11"/>
<evidence type="ECO:0000313" key="1">
    <source>
        <dbReference type="EMBL" id="AEK36321.1"/>
    </source>
</evidence>
<name>G0HD44_CORVD</name>
<gene>
    <name evidence="1" type="ordered locus">CVAR_0967</name>
</gene>
<dbReference type="AlphaFoldDB" id="G0HD44"/>
<proteinExistence type="predicted"/>
<dbReference type="Proteomes" id="UP000006659">
    <property type="component" value="Chromosome"/>
</dbReference>
<evidence type="ECO:0000313" key="2">
    <source>
        <dbReference type="Proteomes" id="UP000006659"/>
    </source>
</evidence>
<reference evidence="1 2" key="1">
    <citation type="journal article" date="2011" name="BMC Genomics">
        <title>Complete genome sequence of Corynebacterium variabile DSM 44702 isolated from the surface of smear-ripened cheeses and insights into cheese ripening and flavor generation.</title>
        <authorList>
            <person name="Schroeder J."/>
            <person name="Maus I."/>
            <person name="Trost E."/>
            <person name="Tauch A."/>
        </authorList>
    </citation>
    <scope>NUCLEOTIDE SEQUENCE [LARGE SCALE GENOMIC DNA]</scope>
    <source>
        <strain evidence="2">DSM 44702 / JCM 12073 / NCIMB 30131</strain>
    </source>
</reference>
<organism evidence="1 2">
    <name type="scientific">Corynebacterium variabile (strain DSM 44702 / CIP 107183 / JCM 12073 / NCIMB 30131)</name>
    <name type="common">Corynebacterium mooreparkense</name>
    <dbReference type="NCBI Taxonomy" id="858619"/>
    <lineage>
        <taxon>Bacteria</taxon>
        <taxon>Bacillati</taxon>
        <taxon>Actinomycetota</taxon>
        <taxon>Actinomycetes</taxon>
        <taxon>Mycobacteriales</taxon>
        <taxon>Corynebacteriaceae</taxon>
        <taxon>Corynebacterium</taxon>
    </lineage>
</organism>
<dbReference type="KEGG" id="cva:CVAR_0967"/>
<dbReference type="STRING" id="858619.CVAR_0967"/>
<dbReference type="EMBL" id="CP002917">
    <property type="protein sequence ID" value="AEK36321.1"/>
    <property type="molecule type" value="Genomic_DNA"/>
</dbReference>
<accession>G0HD44</accession>